<organism evidence="10">
    <name type="scientific">Candidatus Kentrum eta</name>
    <dbReference type="NCBI Taxonomy" id="2126337"/>
    <lineage>
        <taxon>Bacteria</taxon>
        <taxon>Pseudomonadati</taxon>
        <taxon>Pseudomonadota</taxon>
        <taxon>Gammaproteobacteria</taxon>
        <taxon>Candidatus Kentrum</taxon>
    </lineage>
</organism>
<evidence type="ECO:0000256" key="3">
    <source>
        <dbReference type="ARBA" id="ARBA00013192"/>
    </source>
</evidence>
<dbReference type="CDD" id="cd06978">
    <property type="entry name" value="cupin_EctC"/>
    <property type="match status" value="1"/>
</dbReference>
<dbReference type="Gene3D" id="2.60.120.10">
    <property type="entry name" value="Jelly Rolls"/>
    <property type="match status" value="1"/>
</dbReference>
<dbReference type="HAMAP" id="MF_01255">
    <property type="entry name" value="Ectoine_synth"/>
    <property type="match status" value="1"/>
</dbReference>
<dbReference type="PANTHER" id="PTHR39289">
    <property type="match status" value="1"/>
</dbReference>
<dbReference type="EC" id="4.2.1.108" evidence="3 8"/>
<dbReference type="InterPro" id="IPR011051">
    <property type="entry name" value="RmlC_Cupin_sf"/>
</dbReference>
<name>A0A450UCC7_9GAMM</name>
<accession>A0A450UCC7</accession>
<evidence type="ECO:0000256" key="7">
    <source>
        <dbReference type="ARBA" id="ARBA00048714"/>
    </source>
</evidence>
<dbReference type="EMBL" id="CAADFJ010000006">
    <property type="protein sequence ID" value="VFJ96308.1"/>
    <property type="molecule type" value="Genomic_DNA"/>
</dbReference>
<sequence length="130" mass="14713">MIVRNLQDIIGTERDVASANGHWVSRRFLLRGDGMGFSFHETTMFAGTSTDMWYKNHLEAVYCVGGEGEIEDLETGERHKITDGVLYALDGHERHYLRVKTDMRLVCVFNPPLAGREVHDAEGAYPLVED</sequence>
<reference evidence="10" key="1">
    <citation type="submission" date="2019-02" db="EMBL/GenBank/DDBJ databases">
        <authorList>
            <person name="Gruber-Vodicka R. H."/>
            <person name="Seah K. B. B."/>
        </authorList>
    </citation>
    <scope>NUCLEOTIDE SEQUENCE</scope>
    <source>
        <strain evidence="11">BECK_SA2B12</strain>
        <strain evidence="9">BECK_SA2B15</strain>
        <strain evidence="10">BECK_SA2B20</strain>
    </source>
</reference>
<evidence type="ECO:0000256" key="2">
    <source>
        <dbReference type="ARBA" id="ARBA00009637"/>
    </source>
</evidence>
<dbReference type="UniPathway" id="UPA00067">
    <property type="reaction ID" value="UER00123"/>
</dbReference>
<dbReference type="EMBL" id="CAADFG010000006">
    <property type="protein sequence ID" value="VFJ87943.1"/>
    <property type="molecule type" value="Genomic_DNA"/>
</dbReference>
<comment type="catalytic activity">
    <reaction evidence="7 8">
        <text>(2S)-4-acetamido-2-aminobutanoate = L-ectoine + H2O</text>
        <dbReference type="Rhea" id="RHEA:17281"/>
        <dbReference type="ChEBI" id="CHEBI:15377"/>
        <dbReference type="ChEBI" id="CHEBI:58515"/>
        <dbReference type="ChEBI" id="CHEBI:58929"/>
        <dbReference type="EC" id="4.2.1.108"/>
    </reaction>
</comment>
<evidence type="ECO:0000256" key="8">
    <source>
        <dbReference type="HAMAP-Rule" id="MF_01255"/>
    </source>
</evidence>
<evidence type="ECO:0000313" key="11">
    <source>
        <dbReference type="EMBL" id="VFJ96308.1"/>
    </source>
</evidence>
<evidence type="ECO:0000256" key="5">
    <source>
        <dbReference type="ARBA" id="ARBA00023239"/>
    </source>
</evidence>
<gene>
    <name evidence="8" type="primary">ectC</name>
    <name evidence="9" type="ORF">BECKH772A_GA0070896_100066</name>
    <name evidence="10" type="ORF">BECKH772B_GA0070898_100076</name>
    <name evidence="11" type="ORF">BECKH772C_GA0070978_100066</name>
</gene>
<dbReference type="SUPFAM" id="SSF51182">
    <property type="entry name" value="RmlC-like cupins"/>
    <property type="match status" value="1"/>
</dbReference>
<dbReference type="Pfam" id="PF06339">
    <property type="entry name" value="Ectoine_synth"/>
    <property type="match status" value="1"/>
</dbReference>
<comment type="function">
    <text evidence="8">Catalyzes the circularization of gamma-N-acetyl-alpha,gamma-diaminobutyric acid (ADABA) to ectoine (1,4,5,6-tetrahydro-2-methyl-4-pyrimidine carboxylic acid), which is an excellent osmoprotectant.</text>
</comment>
<dbReference type="InterPro" id="IPR014710">
    <property type="entry name" value="RmlC-like_jellyroll"/>
</dbReference>
<dbReference type="GO" id="GO:0019491">
    <property type="term" value="P:ectoine biosynthetic process"/>
    <property type="evidence" value="ECO:0007669"/>
    <property type="project" value="UniProtKB-UniRule"/>
</dbReference>
<evidence type="ECO:0000256" key="1">
    <source>
        <dbReference type="ARBA" id="ARBA00005181"/>
    </source>
</evidence>
<dbReference type="EMBL" id="CAADFI010000007">
    <property type="protein sequence ID" value="VFJ89922.1"/>
    <property type="molecule type" value="Genomic_DNA"/>
</dbReference>
<evidence type="ECO:0000313" key="10">
    <source>
        <dbReference type="EMBL" id="VFJ89922.1"/>
    </source>
</evidence>
<dbReference type="PANTHER" id="PTHR39289:SF1">
    <property type="entry name" value="L-ECTOINE SYNTHASE"/>
    <property type="match status" value="1"/>
</dbReference>
<proteinExistence type="inferred from homology"/>
<evidence type="ECO:0000256" key="4">
    <source>
        <dbReference type="ARBA" id="ARBA00019707"/>
    </source>
</evidence>
<protein>
    <recommendedName>
        <fullName evidence="4 8">L-ectoine synthase</fullName>
        <ecNumber evidence="3 8">4.2.1.108</ecNumber>
    </recommendedName>
    <alternativeName>
        <fullName evidence="6 8">N-acetyldiaminobutyrate dehydratase</fullName>
    </alternativeName>
</protein>
<comment type="pathway">
    <text evidence="1 8">Amine and polyamine biosynthesis; ectoine biosynthesis; L-ectoine from L-aspartate 4-semialdehyde: step 3/3.</text>
</comment>
<dbReference type="AlphaFoldDB" id="A0A450UCC7"/>
<evidence type="ECO:0000313" key="9">
    <source>
        <dbReference type="EMBL" id="VFJ87943.1"/>
    </source>
</evidence>
<evidence type="ECO:0000256" key="6">
    <source>
        <dbReference type="ARBA" id="ARBA00033271"/>
    </source>
</evidence>
<dbReference type="GO" id="GO:0033990">
    <property type="term" value="F:ectoine synthase activity"/>
    <property type="evidence" value="ECO:0007669"/>
    <property type="project" value="UniProtKB-EC"/>
</dbReference>
<keyword evidence="5 8" id="KW-0456">Lyase</keyword>
<comment type="similarity">
    <text evidence="2 8">Belongs to the ectoine synthase family.</text>
</comment>
<dbReference type="NCBIfam" id="NF009806">
    <property type="entry name" value="PRK13290.1"/>
    <property type="match status" value="1"/>
</dbReference>
<dbReference type="InterPro" id="IPR010462">
    <property type="entry name" value="Ectoine_synth"/>
</dbReference>